<dbReference type="Gene3D" id="3.40.50.620">
    <property type="entry name" value="HUPs"/>
    <property type="match status" value="1"/>
</dbReference>
<dbReference type="InterPro" id="IPR014729">
    <property type="entry name" value="Rossmann-like_a/b/a_fold"/>
</dbReference>
<dbReference type="Pfam" id="PF04244">
    <property type="entry name" value="DPRP"/>
    <property type="match status" value="1"/>
</dbReference>
<evidence type="ECO:0000313" key="1">
    <source>
        <dbReference type="EMBL" id="MCU7554153.1"/>
    </source>
</evidence>
<dbReference type="InterPro" id="IPR052551">
    <property type="entry name" value="UV-DNA_repair_photolyase"/>
</dbReference>
<name>A0ABT2VMQ4_9ALTE</name>
<sequence length="514" mass="60208">MSASLRLILGDQLTASLPIIEEADQSRDVFLLAEVREEATYVKHHKLKIAFLFSAMRHFAEQLTSDGFKVVYCRYDDSENQGSLLQQVKHTLSENSELSEVMVTEPGEYRLQQSMYQWEYQLGFPVTVLEDPRFFSTPEDFTQWAKGRKQLRMEFFYREMRKRYHVLMDGDAPVGGKWNYDAQNREPMPASEQVPAPCTFNPDPITRDVIELVEQHFPDHFGDTKNFYFAVTREQALEVLDTFINERLPTFGKYQDAMVEGKPWLYHSHISFYINCGLLMPKEVIERAQNAYYNDGAPLNSAEGFIRQVLGWREFVRGFYWHFMPQLKSENFFNHHRKLPAFFWTGETNMNCLRQCIKETRDNAYAHHIQRLMVLGNFCQLTGLSPQEVQEWYLLVYADAYEWVELPNVAGMVLFADGGNLASKPYISSGSYINKMSDYCKNCGYKVTKKVGDDACPFNYLYWRFIDEHEDKLRSNHRMAMMYRTYDKMTQEKLDATRTSAAIFLQKLSKDEEV</sequence>
<dbReference type="Gene3D" id="1.25.40.80">
    <property type="match status" value="1"/>
</dbReference>
<proteinExistence type="predicted"/>
<dbReference type="EMBL" id="JAOTJC010000006">
    <property type="protein sequence ID" value="MCU7554153.1"/>
    <property type="molecule type" value="Genomic_DNA"/>
</dbReference>
<dbReference type="Gene3D" id="1.10.10.1710">
    <property type="entry name" value="Deoxyribodipyrimidine photolyase-related"/>
    <property type="match status" value="1"/>
</dbReference>
<dbReference type="InterPro" id="IPR036134">
    <property type="entry name" value="Crypto/Photolyase_FAD-like_sf"/>
</dbReference>
<dbReference type="RefSeq" id="WP_262992837.1">
    <property type="nucleotide sequence ID" value="NZ_JAOTJC010000006.1"/>
</dbReference>
<evidence type="ECO:0000313" key="2">
    <source>
        <dbReference type="Proteomes" id="UP001209257"/>
    </source>
</evidence>
<dbReference type="Proteomes" id="UP001209257">
    <property type="component" value="Unassembled WGS sequence"/>
</dbReference>
<protein>
    <submittedName>
        <fullName evidence="1">Cryptochrome/photolyase family protein</fullName>
    </submittedName>
</protein>
<dbReference type="PANTHER" id="PTHR38657">
    <property type="entry name" value="SLR1343 PROTEIN"/>
    <property type="match status" value="1"/>
</dbReference>
<dbReference type="Gene3D" id="1.10.579.10">
    <property type="entry name" value="DNA Cyclobutane Dipyrimidine Photolyase, subunit A, domain 3"/>
    <property type="match status" value="1"/>
</dbReference>
<accession>A0ABT2VMQ4</accession>
<organism evidence="1 2">
    <name type="scientific">Alteromonas salexigens</name>
    <dbReference type="NCBI Taxonomy" id="2982530"/>
    <lineage>
        <taxon>Bacteria</taxon>
        <taxon>Pseudomonadati</taxon>
        <taxon>Pseudomonadota</taxon>
        <taxon>Gammaproteobacteria</taxon>
        <taxon>Alteromonadales</taxon>
        <taxon>Alteromonadaceae</taxon>
        <taxon>Alteromonas/Salinimonas group</taxon>
        <taxon>Alteromonas</taxon>
    </lineage>
</organism>
<gene>
    <name evidence="1" type="ORF">OCL06_06045</name>
</gene>
<keyword evidence="2" id="KW-1185">Reference proteome</keyword>
<comment type="caution">
    <text evidence="1">The sequence shown here is derived from an EMBL/GenBank/DDBJ whole genome shotgun (WGS) entry which is preliminary data.</text>
</comment>
<dbReference type="PANTHER" id="PTHR38657:SF1">
    <property type="entry name" value="SLR1343 PROTEIN"/>
    <property type="match status" value="1"/>
</dbReference>
<dbReference type="InterPro" id="IPR007357">
    <property type="entry name" value="PhrB-like"/>
</dbReference>
<reference evidence="2" key="1">
    <citation type="submission" date="2023-07" db="EMBL/GenBank/DDBJ databases">
        <title>Study on multiphase classification of strain Alteromonas salexigens isolated from the Yellow Sea.</title>
        <authorList>
            <person name="Sun L."/>
        </authorList>
    </citation>
    <scope>NUCLEOTIDE SEQUENCE [LARGE SCALE GENOMIC DNA]</scope>
    <source>
        <strain evidence="2">ASW11-19</strain>
    </source>
</reference>
<dbReference type="SUPFAM" id="SSF48173">
    <property type="entry name" value="Cryptochrome/photolyase FAD-binding domain"/>
    <property type="match status" value="1"/>
</dbReference>